<proteinExistence type="predicted"/>
<accession>A0A8H4YQX2</accession>
<feature type="chain" id="PRO_5034393416" evidence="1">
    <location>
        <begin position="18"/>
        <end position="589"/>
    </location>
</feature>
<evidence type="ECO:0000313" key="2">
    <source>
        <dbReference type="EMBL" id="KAF5232663.1"/>
    </source>
</evidence>
<feature type="signal peptide" evidence="1">
    <location>
        <begin position="1"/>
        <end position="17"/>
    </location>
</feature>
<dbReference type="InterPro" id="IPR036673">
    <property type="entry name" value="Cyanovirin-N_sf"/>
</dbReference>
<dbReference type="SUPFAM" id="SSF51322">
    <property type="entry name" value="Cyanovirin-N"/>
    <property type="match status" value="1"/>
</dbReference>
<organism evidence="2 3">
    <name type="scientific">Fusarium anthophilum</name>
    <dbReference type="NCBI Taxonomy" id="48485"/>
    <lineage>
        <taxon>Eukaryota</taxon>
        <taxon>Fungi</taxon>
        <taxon>Dikarya</taxon>
        <taxon>Ascomycota</taxon>
        <taxon>Pezizomycotina</taxon>
        <taxon>Sordariomycetes</taxon>
        <taxon>Hypocreomycetidae</taxon>
        <taxon>Hypocreales</taxon>
        <taxon>Nectriaceae</taxon>
        <taxon>Fusarium</taxon>
        <taxon>Fusarium fujikuroi species complex</taxon>
    </lineage>
</organism>
<protein>
    <submittedName>
        <fullName evidence="2">Uncharacterized protein</fullName>
    </submittedName>
</protein>
<evidence type="ECO:0000256" key="1">
    <source>
        <dbReference type="SAM" id="SignalP"/>
    </source>
</evidence>
<evidence type="ECO:0000313" key="3">
    <source>
        <dbReference type="Proteomes" id="UP000573603"/>
    </source>
</evidence>
<gene>
    <name evidence="2" type="ORF">FANTH_12868</name>
</gene>
<dbReference type="Proteomes" id="UP000573603">
    <property type="component" value="Unassembled WGS sequence"/>
</dbReference>
<comment type="caution">
    <text evidence="2">The sequence shown here is derived from an EMBL/GenBank/DDBJ whole genome shotgun (WGS) entry which is preliminary data.</text>
</comment>
<reference evidence="2 3" key="1">
    <citation type="journal article" date="2020" name="BMC Genomics">
        <title>Correction to: Identification and distribution of gene clusters required for synthesis of sphingolipid metabolism inhibitors in diverse species of the filamentous fungus Fusarium.</title>
        <authorList>
            <person name="Kim H.S."/>
            <person name="Lohmar J.M."/>
            <person name="Busman M."/>
            <person name="Brown D.W."/>
            <person name="Naumann T.A."/>
            <person name="Divon H.H."/>
            <person name="Lysoe E."/>
            <person name="Uhlig S."/>
            <person name="Proctor R.H."/>
        </authorList>
    </citation>
    <scope>NUCLEOTIDE SEQUENCE [LARGE SCALE GENOMIC DNA]</scope>
    <source>
        <strain evidence="2 3">NRRL 25214</strain>
    </source>
</reference>
<dbReference type="Gene3D" id="2.30.60.10">
    <property type="entry name" value="Cyanovirin-N"/>
    <property type="match status" value="1"/>
</dbReference>
<keyword evidence="1" id="KW-0732">Signal</keyword>
<name>A0A8H4YQX2_9HYPO</name>
<dbReference type="AlphaFoldDB" id="A0A8H4YQX2"/>
<keyword evidence="3" id="KW-1185">Reference proteome</keyword>
<sequence length="589" mass="67396">MTKVATVLMTLLGTAFAQIDRTCIDIAFNSETNTLSGKCQPRDNSGYIPSELDLNDCFGYDGTTITSDKVAVPIVTLDLLPTEVLLQISGEPGKDQDTISAEEFKSLCLLSPPLSQVYLQSYYLGDNCGAFRQAVRSANIKAMDRCAQFGAVADTRWELPDSDGCQCISERQHTHHRPIDELLECLYLGKIPIGQCIDALEWLLLRKYDMKEQQDQSRYDANDYCDHVPEFLVTILEKSTDRARTEGICQMIQMLHSHGYSLPYHMNFGSFMNRRGGDHGLVQSITGPLDVALRSHCPPYLLELVLRDYVRRLVGFDVIYELPPPLMQRWAGKYRFDESKQLRFAGVVVETAGKPWWKFTNVLHTVWGLFLDLMDNSTAWAEEYPGEAADVFEKKVDILTEYRVVDTLQDRILRGIVQAMRSMTTSKASSNGVVSDSDSQRCWETLYSAITPFSFIKEHWVMDSWQLIDPALSLGLPYECHSFHIDPDYNVYKMYHDYQMQNDQIRPTLHRPWGTEGFSKQEDGKWVDREWRRVFHSNDGITLGISGGEDYHYWRLPDWTKGGSFANIDKAVCERWTELENKKRVDHGA</sequence>
<dbReference type="EMBL" id="JABEVY010000441">
    <property type="protein sequence ID" value="KAF5232663.1"/>
    <property type="molecule type" value="Genomic_DNA"/>
</dbReference>